<name>A0A7J6TJF0_PEROL</name>
<keyword evidence="1" id="KW-0732">Signal</keyword>
<dbReference type="Proteomes" id="UP000553632">
    <property type="component" value="Unassembled WGS sequence"/>
</dbReference>
<dbReference type="EMBL" id="JABANO010010266">
    <property type="protein sequence ID" value="KAF4745444.1"/>
    <property type="molecule type" value="Genomic_DNA"/>
</dbReference>
<feature type="signal peptide" evidence="1">
    <location>
        <begin position="1"/>
        <end position="18"/>
    </location>
</feature>
<evidence type="ECO:0000313" key="3">
    <source>
        <dbReference type="Proteomes" id="UP000553632"/>
    </source>
</evidence>
<protein>
    <submittedName>
        <fullName evidence="2">Uncharacterized protein</fullName>
    </submittedName>
</protein>
<organism evidence="2 3">
    <name type="scientific">Perkinsus olseni</name>
    <name type="common">Perkinsus atlanticus</name>
    <dbReference type="NCBI Taxonomy" id="32597"/>
    <lineage>
        <taxon>Eukaryota</taxon>
        <taxon>Sar</taxon>
        <taxon>Alveolata</taxon>
        <taxon>Perkinsozoa</taxon>
        <taxon>Perkinsea</taxon>
        <taxon>Perkinsida</taxon>
        <taxon>Perkinsidae</taxon>
        <taxon>Perkinsus</taxon>
    </lineage>
</organism>
<evidence type="ECO:0000256" key="1">
    <source>
        <dbReference type="SAM" id="SignalP"/>
    </source>
</evidence>
<sequence>MRLLSLLLVYTALQPSQAFIEDILNQAFGGAGGGGGGGFQFQFGGGGFHQPQQPRYKPVKFPKGVTSKIHKSMEWMKGTEWMWN</sequence>
<dbReference type="AlphaFoldDB" id="A0A7J6TJF0"/>
<accession>A0A7J6TJF0</accession>
<gene>
    <name evidence="2" type="ORF">FOZ63_002474</name>
</gene>
<feature type="non-terminal residue" evidence="2">
    <location>
        <position position="1"/>
    </location>
</feature>
<reference evidence="2 3" key="1">
    <citation type="submission" date="2020-04" db="EMBL/GenBank/DDBJ databases">
        <title>Perkinsus olseni comparative genomics.</title>
        <authorList>
            <person name="Bogema D.R."/>
        </authorList>
    </citation>
    <scope>NUCLEOTIDE SEQUENCE [LARGE SCALE GENOMIC DNA]</scope>
    <source>
        <strain evidence="2 3">ATCC PRA-207</strain>
    </source>
</reference>
<evidence type="ECO:0000313" key="2">
    <source>
        <dbReference type="EMBL" id="KAF4745444.1"/>
    </source>
</evidence>
<keyword evidence="3" id="KW-1185">Reference proteome</keyword>
<proteinExistence type="predicted"/>
<comment type="caution">
    <text evidence="2">The sequence shown here is derived from an EMBL/GenBank/DDBJ whole genome shotgun (WGS) entry which is preliminary data.</text>
</comment>
<feature type="chain" id="PRO_5029607110" evidence="1">
    <location>
        <begin position="19"/>
        <end position="84"/>
    </location>
</feature>